<dbReference type="Proteomes" id="UP000236291">
    <property type="component" value="Unassembled WGS sequence"/>
</dbReference>
<proteinExistence type="predicted"/>
<dbReference type="EMBL" id="ASHM01156817">
    <property type="protein sequence ID" value="PNX63616.1"/>
    <property type="molecule type" value="Genomic_DNA"/>
</dbReference>
<protein>
    <submittedName>
        <fullName evidence="2">Uncharacterized protein</fullName>
    </submittedName>
</protein>
<reference evidence="2 3" key="2">
    <citation type="journal article" date="2017" name="Front. Plant Sci.">
        <title>Gene Classification and Mining of Molecular Markers Useful in Red Clover (Trifolium pratense) Breeding.</title>
        <authorList>
            <person name="Istvanek J."/>
            <person name="Dluhosova J."/>
            <person name="Dluhos P."/>
            <person name="Patkova L."/>
            <person name="Nedelnik J."/>
            <person name="Repkova J."/>
        </authorList>
    </citation>
    <scope>NUCLEOTIDE SEQUENCE [LARGE SCALE GENOMIC DNA]</scope>
    <source>
        <strain evidence="3">cv. Tatra</strain>
        <tissue evidence="2">Young leaves</tissue>
    </source>
</reference>
<gene>
    <name evidence="2" type="ORF">L195_g061719</name>
</gene>
<evidence type="ECO:0000313" key="3">
    <source>
        <dbReference type="Proteomes" id="UP000236291"/>
    </source>
</evidence>
<evidence type="ECO:0000256" key="1">
    <source>
        <dbReference type="SAM" id="MobiDB-lite"/>
    </source>
</evidence>
<reference evidence="2 3" key="1">
    <citation type="journal article" date="2014" name="Am. J. Bot.">
        <title>Genome assembly and annotation for red clover (Trifolium pratense; Fabaceae).</title>
        <authorList>
            <person name="Istvanek J."/>
            <person name="Jaros M."/>
            <person name="Krenek A."/>
            <person name="Repkova J."/>
        </authorList>
    </citation>
    <scope>NUCLEOTIDE SEQUENCE [LARGE SCALE GENOMIC DNA]</scope>
    <source>
        <strain evidence="3">cv. Tatra</strain>
        <tissue evidence="2">Young leaves</tissue>
    </source>
</reference>
<sequence>AWRGGGTILGIGLERRWNNTRLQGGRHSGSTCLKLWWKNLSLRWSLLLVGLEEDKQSTLALGYQVRGRDESGSVAPKKYGYGDLGSNGNQT</sequence>
<accession>A0A2K3KBF6</accession>
<dbReference type="AlphaFoldDB" id="A0A2K3KBF6"/>
<comment type="caution">
    <text evidence="2">The sequence shown here is derived from an EMBL/GenBank/DDBJ whole genome shotgun (WGS) entry which is preliminary data.</text>
</comment>
<evidence type="ECO:0000313" key="2">
    <source>
        <dbReference type="EMBL" id="PNX63616.1"/>
    </source>
</evidence>
<feature type="region of interest" description="Disordered" evidence="1">
    <location>
        <begin position="68"/>
        <end position="91"/>
    </location>
</feature>
<feature type="non-terminal residue" evidence="2">
    <location>
        <position position="1"/>
    </location>
</feature>
<organism evidence="2 3">
    <name type="scientific">Trifolium pratense</name>
    <name type="common">Red clover</name>
    <dbReference type="NCBI Taxonomy" id="57577"/>
    <lineage>
        <taxon>Eukaryota</taxon>
        <taxon>Viridiplantae</taxon>
        <taxon>Streptophyta</taxon>
        <taxon>Embryophyta</taxon>
        <taxon>Tracheophyta</taxon>
        <taxon>Spermatophyta</taxon>
        <taxon>Magnoliopsida</taxon>
        <taxon>eudicotyledons</taxon>
        <taxon>Gunneridae</taxon>
        <taxon>Pentapetalae</taxon>
        <taxon>rosids</taxon>
        <taxon>fabids</taxon>
        <taxon>Fabales</taxon>
        <taxon>Fabaceae</taxon>
        <taxon>Papilionoideae</taxon>
        <taxon>50 kb inversion clade</taxon>
        <taxon>NPAAA clade</taxon>
        <taxon>Hologalegina</taxon>
        <taxon>IRL clade</taxon>
        <taxon>Trifolieae</taxon>
        <taxon>Trifolium</taxon>
    </lineage>
</organism>
<name>A0A2K3KBF6_TRIPR</name>